<keyword evidence="5" id="KW-1185">Reference proteome</keyword>
<evidence type="ECO:0000313" key="5">
    <source>
        <dbReference type="Proteomes" id="UP000011064"/>
    </source>
</evidence>
<gene>
    <name evidence="4" type="ORF">GMDG_08605</name>
</gene>
<keyword evidence="1" id="KW-0862">Zinc</keyword>
<accession>L8G5N6</accession>
<dbReference type="Proteomes" id="UP000011064">
    <property type="component" value="Unassembled WGS sequence"/>
</dbReference>
<keyword evidence="1" id="KW-0479">Metal-binding</keyword>
<dbReference type="InterPro" id="IPR036875">
    <property type="entry name" value="Znf_CCHC_sf"/>
</dbReference>
<organism evidence="4 5">
    <name type="scientific">Pseudogymnoascus destructans (strain ATCC MYA-4855 / 20631-21)</name>
    <name type="common">Bat white-nose syndrome fungus</name>
    <name type="synonym">Geomyces destructans</name>
    <dbReference type="NCBI Taxonomy" id="658429"/>
    <lineage>
        <taxon>Eukaryota</taxon>
        <taxon>Fungi</taxon>
        <taxon>Dikarya</taxon>
        <taxon>Ascomycota</taxon>
        <taxon>Pezizomycotina</taxon>
        <taxon>Leotiomycetes</taxon>
        <taxon>Thelebolales</taxon>
        <taxon>Thelebolaceae</taxon>
        <taxon>Pseudogymnoascus</taxon>
    </lineage>
</organism>
<evidence type="ECO:0000313" key="4">
    <source>
        <dbReference type="EMBL" id="ELR08119.1"/>
    </source>
</evidence>
<proteinExistence type="predicted"/>
<dbReference type="EMBL" id="GL573603">
    <property type="protein sequence ID" value="ELR08119.1"/>
    <property type="molecule type" value="Genomic_DNA"/>
</dbReference>
<dbReference type="InParanoid" id="L8G5N6"/>
<keyword evidence="1" id="KW-0863">Zinc-finger</keyword>
<dbReference type="STRING" id="658429.L8G5N6"/>
<evidence type="ECO:0000256" key="2">
    <source>
        <dbReference type="SAM" id="MobiDB-lite"/>
    </source>
</evidence>
<feature type="domain" description="CCHC-type" evidence="3">
    <location>
        <begin position="365"/>
        <end position="381"/>
    </location>
</feature>
<evidence type="ECO:0000259" key="3">
    <source>
        <dbReference type="PROSITE" id="PS50158"/>
    </source>
</evidence>
<dbReference type="InterPro" id="IPR001878">
    <property type="entry name" value="Znf_CCHC"/>
</dbReference>
<dbReference type="GO" id="GO:0003676">
    <property type="term" value="F:nucleic acid binding"/>
    <property type="evidence" value="ECO:0007669"/>
    <property type="project" value="InterPro"/>
</dbReference>
<dbReference type="SUPFAM" id="SSF57756">
    <property type="entry name" value="Retrovirus zinc finger-like domains"/>
    <property type="match status" value="1"/>
</dbReference>
<dbReference type="AlphaFoldDB" id="L8G5N6"/>
<dbReference type="SMART" id="SM00343">
    <property type="entry name" value="ZnF_C2HC"/>
    <property type="match status" value="1"/>
</dbReference>
<evidence type="ECO:0000256" key="1">
    <source>
        <dbReference type="PROSITE-ProRule" id="PRU00047"/>
    </source>
</evidence>
<dbReference type="Gene3D" id="4.10.60.10">
    <property type="entry name" value="Zinc finger, CCHC-type"/>
    <property type="match status" value="1"/>
</dbReference>
<name>L8G5N6_PSED2</name>
<dbReference type="Pfam" id="PF00098">
    <property type="entry name" value="zf-CCHC"/>
    <property type="match status" value="1"/>
</dbReference>
<feature type="region of interest" description="Disordered" evidence="2">
    <location>
        <begin position="1"/>
        <end position="32"/>
    </location>
</feature>
<feature type="region of interest" description="Disordered" evidence="2">
    <location>
        <begin position="313"/>
        <end position="334"/>
    </location>
</feature>
<dbReference type="VEuPathDB" id="FungiDB:GMDG_08605"/>
<sequence length="402" mass="46322">MAARNDPEQDQESLAEGASIPSSANQTDELHDPNFKSETFLHTLGKTAQERHESILANRHEKAEWNVETFDEFQKLSVTNQKMAWTLHKNILQDYLALAEDSDSILGEKDDAILQLQELIQSNEQQITEQQTIQKYLEKQTQQALKNEPGHHSHSRLSARIPDPPILTDGIEPAFETGLVNWEDWQFDMSIQGFNQTLQINCRQQKKFLNFWKKSSVIPIEGTQLKLSIGSCIRETTPLQFWAEFQRLTTELDYYEETLLDDLRFKVNQQMQKALVAEVGATTLYEFANKCMLIDQNIQRIKEQEDKRKPKLFSNNMGQTQNQGQALRTSVSQPTMDLNMQNKTQKLYRPPHQDPAKEMLMKLGKCFICQQNGHKAQDCPQKLKAQVNEVSTAESIIDLEKK</sequence>
<dbReference type="PROSITE" id="PS50158">
    <property type="entry name" value="ZF_CCHC"/>
    <property type="match status" value="1"/>
</dbReference>
<dbReference type="HOGENOM" id="CLU_055320_0_0_1"/>
<dbReference type="GO" id="GO:0008270">
    <property type="term" value="F:zinc ion binding"/>
    <property type="evidence" value="ECO:0007669"/>
    <property type="project" value="UniProtKB-KW"/>
</dbReference>
<protein>
    <recommendedName>
        <fullName evidence="3">CCHC-type domain-containing protein</fullName>
    </recommendedName>
</protein>
<reference evidence="5" key="1">
    <citation type="submission" date="2010-09" db="EMBL/GenBank/DDBJ databases">
        <title>The genome sequence of Geomyces destructans 20631-21.</title>
        <authorList>
            <consortium name="The Broad Institute Genome Sequencing Platform"/>
            <person name="Cuomo C.A."/>
            <person name="Blehert D.S."/>
            <person name="Lorch J.M."/>
            <person name="Young S.K."/>
            <person name="Zeng Q."/>
            <person name="Gargeya S."/>
            <person name="Fitzgerald M."/>
            <person name="Haas B."/>
            <person name="Abouelleil A."/>
            <person name="Alvarado L."/>
            <person name="Arachchi H.M."/>
            <person name="Berlin A."/>
            <person name="Brown A."/>
            <person name="Chapman S.B."/>
            <person name="Chen Z."/>
            <person name="Dunbar C."/>
            <person name="Freedman E."/>
            <person name="Gearin G."/>
            <person name="Gellesch M."/>
            <person name="Goldberg J."/>
            <person name="Griggs A."/>
            <person name="Gujja S."/>
            <person name="Heiman D."/>
            <person name="Howarth C."/>
            <person name="Larson L."/>
            <person name="Lui A."/>
            <person name="MacDonald P.J.P."/>
            <person name="Montmayeur A."/>
            <person name="Murphy C."/>
            <person name="Neiman D."/>
            <person name="Pearson M."/>
            <person name="Priest M."/>
            <person name="Roberts A."/>
            <person name="Saif S."/>
            <person name="Shea T."/>
            <person name="Shenoy N."/>
            <person name="Sisk P."/>
            <person name="Stolte C."/>
            <person name="Sykes S."/>
            <person name="Wortman J."/>
            <person name="Nusbaum C."/>
            <person name="Birren B."/>
        </authorList>
    </citation>
    <scope>NUCLEOTIDE SEQUENCE [LARGE SCALE GENOMIC DNA]</scope>
    <source>
        <strain evidence="5">ATCC MYA-4855 / 20631-21</strain>
    </source>
</reference>